<feature type="transmembrane region" description="Helical" evidence="7">
    <location>
        <begin position="12"/>
        <end position="34"/>
    </location>
</feature>
<dbReference type="InterPro" id="IPR020846">
    <property type="entry name" value="MFS_dom"/>
</dbReference>
<dbReference type="Pfam" id="PF07690">
    <property type="entry name" value="MFS_1"/>
    <property type="match status" value="2"/>
</dbReference>
<sequence length="427" mass="47671">MFKQLHQNIRIRIYTSFLSRIIGSMIFPFMAIYFTEKINATAAGILLLINVVVQFLAGMYGGFLADLLGRKRLMVVGETMKLLAFIGMLLVNSPMFTSAIATFSMMLVISVASGFINPAAEAMLIDVSTKETRAFMYSVNYWAVNMSMMLGLIIGGWFFKTHFFELLIGLVLMSVVTLWMTAVLIQETYQIKQNVEKKEYGIIPLLKSYQTVITDLPFVLFTFGGIAILSLEFQRNNFVAVRLEEEIIPRTFSFLGDLSITIDGVRLLSFLTVENTLMIVLFTAIASRLIKGKSEQTIMYIGFVLFGLGYAVLAFSNNFSFLFLGVLIFSIGELMYVPTRQSILAEIVDDSRRGAYMAFNGIVFQIGKMFGALGIIVGEAIGGMNMAFLYGIFVLLGILFTGTGIYKRNQHLQVEGKKELEGRKGTV</sequence>
<dbReference type="SUPFAM" id="SSF103473">
    <property type="entry name" value="MFS general substrate transporter"/>
    <property type="match status" value="1"/>
</dbReference>
<feature type="transmembrane region" description="Helical" evidence="7">
    <location>
        <begin position="73"/>
        <end position="91"/>
    </location>
</feature>
<feature type="domain" description="Major facilitator superfamily (MFS) profile" evidence="8">
    <location>
        <begin position="1"/>
        <end position="409"/>
    </location>
</feature>
<comment type="caution">
    <text evidence="9">The sequence shown here is derived from an EMBL/GenBank/DDBJ whole genome shotgun (WGS) entry which is preliminary data.</text>
</comment>
<accession>A0A9X3WUS9</accession>
<feature type="transmembrane region" description="Helical" evidence="7">
    <location>
        <begin position="321"/>
        <end position="337"/>
    </location>
</feature>
<dbReference type="Proteomes" id="UP001145050">
    <property type="component" value="Unassembled WGS sequence"/>
</dbReference>
<evidence type="ECO:0000256" key="6">
    <source>
        <dbReference type="ARBA" id="ARBA00023136"/>
    </source>
</evidence>
<dbReference type="InterPro" id="IPR036259">
    <property type="entry name" value="MFS_trans_sf"/>
</dbReference>
<dbReference type="InterPro" id="IPR050171">
    <property type="entry name" value="MFS_Transporters"/>
</dbReference>
<dbReference type="GO" id="GO:0005886">
    <property type="term" value="C:plasma membrane"/>
    <property type="evidence" value="ECO:0007669"/>
    <property type="project" value="UniProtKB-SubCell"/>
</dbReference>
<feature type="transmembrane region" description="Helical" evidence="7">
    <location>
        <begin position="166"/>
        <end position="185"/>
    </location>
</feature>
<dbReference type="Gene3D" id="1.20.1250.20">
    <property type="entry name" value="MFS general substrate transporter like domains"/>
    <property type="match status" value="1"/>
</dbReference>
<keyword evidence="6 7" id="KW-0472">Membrane</keyword>
<evidence type="ECO:0000313" key="10">
    <source>
        <dbReference type="Proteomes" id="UP001145050"/>
    </source>
</evidence>
<feature type="transmembrane region" description="Helical" evidence="7">
    <location>
        <begin position="358"/>
        <end position="381"/>
    </location>
</feature>
<feature type="transmembrane region" description="Helical" evidence="7">
    <location>
        <begin position="206"/>
        <end position="229"/>
    </location>
</feature>
<organism evidence="9 10">
    <name type="scientific">Terrihalobacillus insolitus</name>
    <dbReference type="NCBI Taxonomy" id="2950438"/>
    <lineage>
        <taxon>Bacteria</taxon>
        <taxon>Bacillati</taxon>
        <taxon>Bacillota</taxon>
        <taxon>Bacilli</taxon>
        <taxon>Bacillales</taxon>
        <taxon>Bacillaceae</taxon>
        <taxon>Terrihalobacillus</taxon>
    </lineage>
</organism>
<dbReference type="EMBL" id="JAMQKB010000007">
    <property type="protein sequence ID" value="MDC3424626.1"/>
    <property type="molecule type" value="Genomic_DNA"/>
</dbReference>
<proteinExistence type="predicted"/>
<keyword evidence="2" id="KW-0813">Transport</keyword>
<evidence type="ECO:0000256" key="5">
    <source>
        <dbReference type="ARBA" id="ARBA00022989"/>
    </source>
</evidence>
<keyword evidence="5 7" id="KW-1133">Transmembrane helix</keyword>
<feature type="transmembrane region" description="Helical" evidence="7">
    <location>
        <begin position="97"/>
        <end position="120"/>
    </location>
</feature>
<dbReference type="PANTHER" id="PTHR23517:SF3">
    <property type="entry name" value="INTEGRAL MEMBRANE TRANSPORT PROTEIN"/>
    <property type="match status" value="1"/>
</dbReference>
<evidence type="ECO:0000256" key="4">
    <source>
        <dbReference type="ARBA" id="ARBA00022692"/>
    </source>
</evidence>
<reference evidence="9" key="1">
    <citation type="submission" date="2022-06" db="EMBL/GenBank/DDBJ databases">
        <title>Aquibacillus sp. a new bacterium isolated from soil saline samples.</title>
        <authorList>
            <person name="Galisteo C."/>
            <person name="De La Haba R."/>
            <person name="Sanchez-Porro C."/>
            <person name="Ventosa A."/>
        </authorList>
    </citation>
    <scope>NUCLEOTIDE SEQUENCE</scope>
    <source>
        <strain evidence="9">3ASR75-11</strain>
    </source>
</reference>
<feature type="transmembrane region" description="Helical" evidence="7">
    <location>
        <begin position="387"/>
        <end position="406"/>
    </location>
</feature>
<name>A0A9X3WUS9_9BACI</name>
<feature type="transmembrane region" description="Helical" evidence="7">
    <location>
        <begin position="40"/>
        <end position="61"/>
    </location>
</feature>
<keyword evidence="4 7" id="KW-0812">Transmembrane</keyword>
<protein>
    <submittedName>
        <fullName evidence="9">MFS transporter</fullName>
    </submittedName>
</protein>
<dbReference type="AlphaFoldDB" id="A0A9X3WUS9"/>
<evidence type="ECO:0000256" key="3">
    <source>
        <dbReference type="ARBA" id="ARBA00022475"/>
    </source>
</evidence>
<evidence type="ECO:0000256" key="7">
    <source>
        <dbReference type="SAM" id="Phobius"/>
    </source>
</evidence>
<feature type="transmembrane region" description="Helical" evidence="7">
    <location>
        <begin position="298"/>
        <end position="315"/>
    </location>
</feature>
<evidence type="ECO:0000256" key="2">
    <source>
        <dbReference type="ARBA" id="ARBA00022448"/>
    </source>
</evidence>
<dbReference type="PROSITE" id="PS50850">
    <property type="entry name" value="MFS"/>
    <property type="match status" value="1"/>
</dbReference>
<keyword evidence="3" id="KW-1003">Cell membrane</keyword>
<evidence type="ECO:0000259" key="8">
    <source>
        <dbReference type="PROSITE" id="PS50850"/>
    </source>
</evidence>
<evidence type="ECO:0000313" key="9">
    <source>
        <dbReference type="EMBL" id="MDC3424626.1"/>
    </source>
</evidence>
<dbReference type="InterPro" id="IPR005829">
    <property type="entry name" value="Sugar_transporter_CS"/>
</dbReference>
<dbReference type="InterPro" id="IPR011701">
    <property type="entry name" value="MFS"/>
</dbReference>
<dbReference type="RefSeq" id="WP_272436430.1">
    <property type="nucleotide sequence ID" value="NZ_JAMQKB010000007.1"/>
</dbReference>
<feature type="transmembrane region" description="Helical" evidence="7">
    <location>
        <begin position="267"/>
        <end position="286"/>
    </location>
</feature>
<feature type="transmembrane region" description="Helical" evidence="7">
    <location>
        <begin position="141"/>
        <end position="160"/>
    </location>
</feature>
<comment type="subcellular location">
    <subcellularLocation>
        <location evidence="1">Cell membrane</location>
        <topology evidence="1">Multi-pass membrane protein</topology>
    </subcellularLocation>
</comment>
<dbReference type="GO" id="GO:0022857">
    <property type="term" value="F:transmembrane transporter activity"/>
    <property type="evidence" value="ECO:0007669"/>
    <property type="project" value="InterPro"/>
</dbReference>
<keyword evidence="10" id="KW-1185">Reference proteome</keyword>
<dbReference type="PROSITE" id="PS00216">
    <property type="entry name" value="SUGAR_TRANSPORT_1"/>
    <property type="match status" value="1"/>
</dbReference>
<dbReference type="CDD" id="cd17329">
    <property type="entry name" value="MFS_MdtH_MDR_like"/>
    <property type="match status" value="1"/>
</dbReference>
<evidence type="ECO:0000256" key="1">
    <source>
        <dbReference type="ARBA" id="ARBA00004651"/>
    </source>
</evidence>
<gene>
    <name evidence="9" type="ORF">NC797_08900</name>
</gene>
<dbReference type="PANTHER" id="PTHR23517">
    <property type="entry name" value="RESISTANCE PROTEIN MDTM, PUTATIVE-RELATED-RELATED"/>
    <property type="match status" value="1"/>
</dbReference>